<evidence type="ECO:0000313" key="1">
    <source>
        <dbReference type="EMBL" id="MCD7452736.1"/>
    </source>
</evidence>
<dbReference type="Proteomes" id="UP000823775">
    <property type="component" value="Unassembled WGS sequence"/>
</dbReference>
<name>A0ABS8S102_DATST</name>
<protein>
    <submittedName>
        <fullName evidence="1">Uncharacterized protein</fullName>
    </submittedName>
</protein>
<accession>A0ABS8S102</accession>
<dbReference type="EMBL" id="JACEIK010000221">
    <property type="protein sequence ID" value="MCD7452736.1"/>
    <property type="molecule type" value="Genomic_DNA"/>
</dbReference>
<proteinExistence type="predicted"/>
<evidence type="ECO:0000313" key="2">
    <source>
        <dbReference type="Proteomes" id="UP000823775"/>
    </source>
</evidence>
<comment type="caution">
    <text evidence="1">The sequence shown here is derived from an EMBL/GenBank/DDBJ whole genome shotgun (WGS) entry which is preliminary data.</text>
</comment>
<reference evidence="1 2" key="1">
    <citation type="journal article" date="2021" name="BMC Genomics">
        <title>Datura genome reveals duplications of psychoactive alkaloid biosynthetic genes and high mutation rate following tissue culture.</title>
        <authorList>
            <person name="Rajewski A."/>
            <person name="Carter-House D."/>
            <person name="Stajich J."/>
            <person name="Litt A."/>
        </authorList>
    </citation>
    <scope>NUCLEOTIDE SEQUENCE [LARGE SCALE GENOMIC DNA]</scope>
    <source>
        <strain evidence="1">AR-01</strain>
    </source>
</reference>
<feature type="non-terminal residue" evidence="1">
    <location>
        <position position="84"/>
    </location>
</feature>
<organism evidence="1 2">
    <name type="scientific">Datura stramonium</name>
    <name type="common">Jimsonweed</name>
    <name type="synonym">Common thornapple</name>
    <dbReference type="NCBI Taxonomy" id="4076"/>
    <lineage>
        <taxon>Eukaryota</taxon>
        <taxon>Viridiplantae</taxon>
        <taxon>Streptophyta</taxon>
        <taxon>Embryophyta</taxon>
        <taxon>Tracheophyta</taxon>
        <taxon>Spermatophyta</taxon>
        <taxon>Magnoliopsida</taxon>
        <taxon>eudicotyledons</taxon>
        <taxon>Gunneridae</taxon>
        <taxon>Pentapetalae</taxon>
        <taxon>asterids</taxon>
        <taxon>lamiids</taxon>
        <taxon>Solanales</taxon>
        <taxon>Solanaceae</taxon>
        <taxon>Solanoideae</taxon>
        <taxon>Datureae</taxon>
        <taxon>Datura</taxon>
    </lineage>
</organism>
<sequence>MESKGKEVVIAKPSLKRLRKGAKGVSSSAAKTGPSRRFGAKAVEPHIDEGRLVLEFLTIREKLRDLGVRYIFVEPEECNLTLVR</sequence>
<keyword evidence="2" id="KW-1185">Reference proteome</keyword>
<gene>
    <name evidence="1" type="ORF">HAX54_017990</name>
</gene>